<keyword evidence="3" id="KW-1185">Reference proteome</keyword>
<protein>
    <submittedName>
        <fullName evidence="2">Uncharacterized protein</fullName>
    </submittedName>
</protein>
<dbReference type="Proteomes" id="UP000828390">
    <property type="component" value="Unassembled WGS sequence"/>
</dbReference>
<reference evidence="2" key="2">
    <citation type="submission" date="2020-11" db="EMBL/GenBank/DDBJ databases">
        <authorList>
            <person name="McCartney M.A."/>
            <person name="Auch B."/>
            <person name="Kono T."/>
            <person name="Mallez S."/>
            <person name="Becker A."/>
            <person name="Gohl D.M."/>
            <person name="Silverstein K.A.T."/>
            <person name="Koren S."/>
            <person name="Bechman K.B."/>
            <person name="Herman A."/>
            <person name="Abrahante J.E."/>
            <person name="Garbe J."/>
        </authorList>
    </citation>
    <scope>NUCLEOTIDE SEQUENCE</scope>
    <source>
        <strain evidence="2">Duluth1</strain>
        <tissue evidence="2">Whole animal</tissue>
    </source>
</reference>
<evidence type="ECO:0000256" key="1">
    <source>
        <dbReference type="SAM" id="MobiDB-lite"/>
    </source>
</evidence>
<dbReference type="AlphaFoldDB" id="A0A9D3YF22"/>
<gene>
    <name evidence="2" type="ORF">DPMN_074473</name>
</gene>
<accession>A0A9D3YF22</accession>
<dbReference type="EMBL" id="JAIWYP010000015">
    <property type="protein sequence ID" value="KAH3699517.1"/>
    <property type="molecule type" value="Genomic_DNA"/>
</dbReference>
<evidence type="ECO:0000313" key="2">
    <source>
        <dbReference type="EMBL" id="KAH3699517.1"/>
    </source>
</evidence>
<reference evidence="2" key="1">
    <citation type="journal article" date="2019" name="bioRxiv">
        <title>The Genome of the Zebra Mussel, Dreissena polymorpha: A Resource for Invasive Species Research.</title>
        <authorList>
            <person name="McCartney M.A."/>
            <person name="Auch B."/>
            <person name="Kono T."/>
            <person name="Mallez S."/>
            <person name="Zhang Y."/>
            <person name="Obille A."/>
            <person name="Becker A."/>
            <person name="Abrahante J.E."/>
            <person name="Garbe J."/>
            <person name="Badalamenti J.P."/>
            <person name="Herman A."/>
            <person name="Mangelson H."/>
            <person name="Liachko I."/>
            <person name="Sullivan S."/>
            <person name="Sone E.D."/>
            <person name="Koren S."/>
            <person name="Silverstein K.A.T."/>
            <person name="Beckman K.B."/>
            <person name="Gohl D.M."/>
        </authorList>
    </citation>
    <scope>NUCLEOTIDE SEQUENCE</scope>
    <source>
        <strain evidence="2">Duluth1</strain>
        <tissue evidence="2">Whole animal</tissue>
    </source>
</reference>
<name>A0A9D3YF22_DREPO</name>
<sequence length="52" mass="5595">MREFFASETTSWTGYTRTTVSAAVVWSATSKKTTAATAIEPPHGSSSIRVET</sequence>
<proteinExistence type="predicted"/>
<comment type="caution">
    <text evidence="2">The sequence shown here is derived from an EMBL/GenBank/DDBJ whole genome shotgun (WGS) entry which is preliminary data.</text>
</comment>
<evidence type="ECO:0000313" key="3">
    <source>
        <dbReference type="Proteomes" id="UP000828390"/>
    </source>
</evidence>
<organism evidence="2 3">
    <name type="scientific">Dreissena polymorpha</name>
    <name type="common">Zebra mussel</name>
    <name type="synonym">Mytilus polymorpha</name>
    <dbReference type="NCBI Taxonomy" id="45954"/>
    <lineage>
        <taxon>Eukaryota</taxon>
        <taxon>Metazoa</taxon>
        <taxon>Spiralia</taxon>
        <taxon>Lophotrochozoa</taxon>
        <taxon>Mollusca</taxon>
        <taxon>Bivalvia</taxon>
        <taxon>Autobranchia</taxon>
        <taxon>Heteroconchia</taxon>
        <taxon>Euheterodonta</taxon>
        <taxon>Imparidentia</taxon>
        <taxon>Neoheterodontei</taxon>
        <taxon>Myida</taxon>
        <taxon>Dreissenoidea</taxon>
        <taxon>Dreissenidae</taxon>
        <taxon>Dreissena</taxon>
    </lineage>
</organism>
<feature type="region of interest" description="Disordered" evidence="1">
    <location>
        <begin position="32"/>
        <end position="52"/>
    </location>
</feature>